<evidence type="ECO:0000313" key="2">
    <source>
        <dbReference type="Proteomes" id="UP000603434"/>
    </source>
</evidence>
<dbReference type="AlphaFoldDB" id="A0A8J6NS39"/>
<dbReference type="PANTHER" id="PTHR35866">
    <property type="entry name" value="PUTATIVE-RELATED"/>
    <property type="match status" value="1"/>
</dbReference>
<name>A0A8J6NS39_9BACT</name>
<reference evidence="1 2" key="1">
    <citation type="submission" date="2020-08" db="EMBL/GenBank/DDBJ databases">
        <title>Bridging the membrane lipid divide: bacteria of the FCB group superphylum have the potential to synthesize archaeal ether lipids.</title>
        <authorList>
            <person name="Villanueva L."/>
            <person name="Von Meijenfeldt F.A.B."/>
            <person name="Westbye A.B."/>
            <person name="Yadav S."/>
            <person name="Hopmans E.C."/>
            <person name="Dutilh B.E."/>
            <person name="Sinninghe Damste J.S."/>
        </authorList>
    </citation>
    <scope>NUCLEOTIDE SEQUENCE [LARGE SCALE GENOMIC DNA]</scope>
    <source>
        <strain evidence="1">NIOZ-UU30</strain>
    </source>
</reference>
<evidence type="ECO:0000313" key="1">
    <source>
        <dbReference type="EMBL" id="MBC8361330.1"/>
    </source>
</evidence>
<organism evidence="1 2">
    <name type="scientific">Candidatus Desulfatibia profunda</name>
    <dbReference type="NCBI Taxonomy" id="2841695"/>
    <lineage>
        <taxon>Bacteria</taxon>
        <taxon>Pseudomonadati</taxon>
        <taxon>Thermodesulfobacteriota</taxon>
        <taxon>Desulfobacteria</taxon>
        <taxon>Desulfobacterales</taxon>
        <taxon>Desulfobacterales incertae sedis</taxon>
        <taxon>Candidatus Desulfatibia</taxon>
    </lineage>
</organism>
<dbReference type="Proteomes" id="UP000603434">
    <property type="component" value="Unassembled WGS sequence"/>
</dbReference>
<dbReference type="InterPro" id="IPR005358">
    <property type="entry name" value="Puta_zinc/iron-chelating_dom"/>
</dbReference>
<protein>
    <submittedName>
        <fullName evidence="1">YkgJ family cysteine cluster protein</fullName>
    </submittedName>
</protein>
<dbReference type="EMBL" id="JACNJH010000129">
    <property type="protein sequence ID" value="MBC8361330.1"/>
    <property type="molecule type" value="Genomic_DNA"/>
</dbReference>
<comment type="caution">
    <text evidence="1">The sequence shown here is derived from an EMBL/GenBank/DDBJ whole genome shotgun (WGS) entry which is preliminary data.</text>
</comment>
<accession>A0A8J6NS39</accession>
<dbReference type="PANTHER" id="PTHR35866:SF1">
    <property type="entry name" value="YKGJ FAMILY CYSTEINE CLUSTER PROTEIN"/>
    <property type="match status" value="1"/>
</dbReference>
<proteinExistence type="predicted"/>
<dbReference type="Pfam" id="PF03692">
    <property type="entry name" value="CxxCxxCC"/>
    <property type="match status" value="1"/>
</dbReference>
<sequence>MKYIDIDNLEQLPGRRLEAGDTFLFRCHPKIACFNQCCRNLNLFLYPYDVIRLKKRLNITSNEFLDNHVDIVLRASNFYPEVLLKMSDHTERTCPFLSNAGCMVYPDRPDTCRTFPLEQGVLYDAAGNSTTLVHFFRPPDFCKGQHENSVWTTRSWAQDQQAVIYNQMTLQWSELKRRFQDDPWGQEGPVGPKAKMVFMATYNLDQFRDFVLNSTFLRRYKVKSATLNKIRSEDVELMQFGFEWVEFFIWGIKPRSFKLR</sequence>
<gene>
    <name evidence="1" type="ORF">H8E23_08035</name>
</gene>